<gene>
    <name evidence="13" type="ordered locus">Desti_3502</name>
</gene>
<feature type="transmembrane region" description="Helical" evidence="8">
    <location>
        <begin position="168"/>
        <end position="188"/>
    </location>
</feature>
<dbReference type="HOGENOM" id="CLU_332818_0_0_7"/>
<dbReference type="Pfam" id="PF00512">
    <property type="entry name" value="HisKA"/>
    <property type="match status" value="1"/>
</dbReference>
<dbReference type="InterPro" id="IPR036097">
    <property type="entry name" value="HisK_dim/P_sf"/>
</dbReference>
<evidence type="ECO:0000256" key="1">
    <source>
        <dbReference type="ARBA" id="ARBA00000085"/>
    </source>
</evidence>
<dbReference type="SUPFAM" id="SSF55874">
    <property type="entry name" value="ATPase domain of HSP90 chaperone/DNA topoisomerase II/histidine kinase"/>
    <property type="match status" value="1"/>
</dbReference>
<dbReference type="PROSITE" id="PS50885">
    <property type="entry name" value="HAMP"/>
    <property type="match status" value="1"/>
</dbReference>
<feature type="domain" description="PAC" evidence="11">
    <location>
        <begin position="579"/>
        <end position="631"/>
    </location>
</feature>
<sequence>MTIKRRILITSIFFIVLMLIIGSILFWNSHEVRKGIRQSGITSEVVRSAFLMKSFMDEYLTHAGSRPLRQWIKQNEVLGKIIDDAKADSSFDRVLLRDLADKYRDVNSAYRQIVEVGKNTDHYLDLKLLKETLSGMVSVRLEELVNAAERLDRATRSQMLQKQRITEVSVLIAFLTMIGIIILNLLLIRKAVLSPIQELSRGAEIIGSGDFDHSIVTNSRDEIGVLAQTFNGMVRRLRQSYDSLQAEIEERKRAEQTVVAERKRLYDMLETMPVMVCLLTPDFHIAFANRSFREKFPDEKGRKCFEYRFNREEPCDFCAACNVLETGEPHQWESMAPDGSIIEGFKYPFTDVDGSPLILEIGIDITERREAEQIREKSLENAAILSRVFSTTHFSLVYLDKEFNFIQVNKAYADACGYPPEYFPGKNHFDLYPHEENESIFRRVVETGEAFTVYAKPFDFPDDPDRGTTYWDWSLYPIKDADGQVEGLVFILLDVTDRHKVEEALQAASAYNRSLIEASLDPLVTISPKGIITDVNTATEKVTGFSREELVGTNFSDYFTDPEKAREGYETVFRDGLVSDYELELQHRYGGTVPVMYNASLYRDMYGSIVGVFAAARNVSERKKAEEELLRSNKDLEQFAYVASHDLQEPLRNIAGCMQMLERKYQTRLDSDAIQYIHYAVDSAVRMKTLILDLLTYSRVGTRGKPPKLTDCGQILAEALNNLKTIISDTGAIITHDPLPTVTSDETQLLQVFQNLIANAIKFRKKDVAPHIHISAVKNRNNWIFSVKDNGIGIDSQYLDRIFVIFQRLNKRSEYEGSGMGLAIVKKVVERHGGRVWAESEPDVGTTLYFTIPKRGLQV</sequence>
<dbReference type="Pfam" id="PF08448">
    <property type="entry name" value="PAS_4"/>
    <property type="match status" value="1"/>
</dbReference>
<name>I4C9B2_DESTA</name>
<proteinExistence type="predicted"/>
<evidence type="ECO:0000259" key="11">
    <source>
        <dbReference type="PROSITE" id="PS50113"/>
    </source>
</evidence>
<dbReference type="Gene3D" id="3.30.565.10">
    <property type="entry name" value="Histidine kinase-like ATPase, C-terminal domain"/>
    <property type="match status" value="1"/>
</dbReference>
<dbReference type="EMBL" id="CP003360">
    <property type="protein sequence ID" value="AFM26153.1"/>
    <property type="molecule type" value="Genomic_DNA"/>
</dbReference>
<dbReference type="SMART" id="SM00387">
    <property type="entry name" value="HATPase_c"/>
    <property type="match status" value="1"/>
</dbReference>
<dbReference type="InterPro" id="IPR035965">
    <property type="entry name" value="PAS-like_dom_sf"/>
</dbReference>
<keyword evidence="8" id="KW-1133">Transmembrane helix</keyword>
<dbReference type="STRING" id="706587.Desti_3502"/>
<evidence type="ECO:0000313" key="14">
    <source>
        <dbReference type="Proteomes" id="UP000006055"/>
    </source>
</evidence>
<dbReference type="eggNOG" id="COG3829">
    <property type="taxonomic scope" value="Bacteria"/>
</dbReference>
<dbReference type="SMART" id="SM00086">
    <property type="entry name" value="PAC"/>
    <property type="match status" value="2"/>
</dbReference>
<comment type="catalytic activity">
    <reaction evidence="1">
        <text>ATP + protein L-histidine = ADP + protein N-phospho-L-histidine.</text>
        <dbReference type="EC" id="2.7.13.3"/>
    </reaction>
</comment>
<dbReference type="Gene3D" id="3.30.450.20">
    <property type="entry name" value="PAS domain"/>
    <property type="match status" value="3"/>
</dbReference>
<evidence type="ECO:0000313" key="13">
    <source>
        <dbReference type="EMBL" id="AFM26153.1"/>
    </source>
</evidence>
<accession>I4C9B2</accession>
<dbReference type="eggNOG" id="COG4251">
    <property type="taxonomic scope" value="Bacteria"/>
</dbReference>
<dbReference type="RefSeq" id="WP_014811285.1">
    <property type="nucleotide sequence ID" value="NC_018025.1"/>
</dbReference>
<feature type="domain" description="PAS" evidence="10">
    <location>
        <begin position="508"/>
        <end position="580"/>
    </location>
</feature>
<feature type="coiled-coil region" evidence="7">
    <location>
        <begin position="234"/>
        <end position="264"/>
    </location>
</feature>
<dbReference type="InterPro" id="IPR000014">
    <property type="entry name" value="PAS"/>
</dbReference>
<dbReference type="CDD" id="cd06225">
    <property type="entry name" value="HAMP"/>
    <property type="match status" value="1"/>
</dbReference>
<evidence type="ECO:0000256" key="7">
    <source>
        <dbReference type="SAM" id="Coils"/>
    </source>
</evidence>
<dbReference type="InterPro" id="IPR004358">
    <property type="entry name" value="Sig_transdc_His_kin-like_C"/>
</dbReference>
<keyword evidence="5" id="KW-0808">Transferase</keyword>
<dbReference type="InterPro" id="IPR001610">
    <property type="entry name" value="PAC"/>
</dbReference>
<evidence type="ECO:0000256" key="6">
    <source>
        <dbReference type="ARBA" id="ARBA00022777"/>
    </source>
</evidence>
<keyword evidence="8" id="KW-0812">Transmembrane</keyword>
<feature type="transmembrane region" description="Helical" evidence="8">
    <location>
        <begin position="6"/>
        <end position="27"/>
    </location>
</feature>
<dbReference type="Gene3D" id="6.10.340.10">
    <property type="match status" value="1"/>
</dbReference>
<keyword evidence="14" id="KW-1185">Reference proteome</keyword>
<dbReference type="EC" id="2.7.13.3" evidence="3"/>
<keyword evidence="4" id="KW-0597">Phosphoprotein</keyword>
<dbReference type="Pfam" id="PF00672">
    <property type="entry name" value="HAMP"/>
    <property type="match status" value="1"/>
</dbReference>
<keyword evidence="7" id="KW-0175">Coiled coil</keyword>
<evidence type="ECO:0000256" key="8">
    <source>
        <dbReference type="SAM" id="Phobius"/>
    </source>
</evidence>
<dbReference type="PRINTS" id="PR00344">
    <property type="entry name" value="BCTRLSENSOR"/>
</dbReference>
<dbReference type="SUPFAM" id="SSF55785">
    <property type="entry name" value="PYP-like sensor domain (PAS domain)"/>
    <property type="match status" value="3"/>
</dbReference>
<reference evidence="14" key="1">
    <citation type="submission" date="2012-06" db="EMBL/GenBank/DDBJ databases">
        <title>Complete sequence of chromosome of Desulfomonile tiedjei DSM 6799.</title>
        <authorList>
            <person name="Lucas S."/>
            <person name="Copeland A."/>
            <person name="Lapidus A."/>
            <person name="Glavina del Rio T."/>
            <person name="Dalin E."/>
            <person name="Tice H."/>
            <person name="Bruce D."/>
            <person name="Goodwin L."/>
            <person name="Pitluck S."/>
            <person name="Peters L."/>
            <person name="Ovchinnikova G."/>
            <person name="Zeytun A."/>
            <person name="Lu M."/>
            <person name="Kyrpides N."/>
            <person name="Mavromatis K."/>
            <person name="Ivanova N."/>
            <person name="Brettin T."/>
            <person name="Detter J.C."/>
            <person name="Han C."/>
            <person name="Larimer F."/>
            <person name="Land M."/>
            <person name="Hauser L."/>
            <person name="Markowitz V."/>
            <person name="Cheng J.-F."/>
            <person name="Hugenholtz P."/>
            <person name="Woyke T."/>
            <person name="Wu D."/>
            <person name="Spring S."/>
            <person name="Schroeder M."/>
            <person name="Brambilla E."/>
            <person name="Klenk H.-P."/>
            <person name="Eisen J.A."/>
        </authorList>
    </citation>
    <scope>NUCLEOTIDE SEQUENCE [LARGE SCALE GENOMIC DNA]</scope>
    <source>
        <strain evidence="14">ATCC 49306 / DSM 6799 / DCB-1</strain>
    </source>
</reference>
<evidence type="ECO:0000256" key="3">
    <source>
        <dbReference type="ARBA" id="ARBA00012438"/>
    </source>
</evidence>
<feature type="domain" description="PAC" evidence="11">
    <location>
        <begin position="454"/>
        <end position="507"/>
    </location>
</feature>
<dbReference type="SMART" id="SM00304">
    <property type="entry name" value="HAMP"/>
    <property type="match status" value="1"/>
</dbReference>
<dbReference type="SMART" id="SM00091">
    <property type="entry name" value="PAS"/>
    <property type="match status" value="3"/>
</dbReference>
<dbReference type="InterPro" id="IPR036890">
    <property type="entry name" value="HATPase_C_sf"/>
</dbReference>
<dbReference type="CDD" id="cd00130">
    <property type="entry name" value="PAS"/>
    <property type="match status" value="2"/>
</dbReference>
<evidence type="ECO:0000256" key="5">
    <source>
        <dbReference type="ARBA" id="ARBA00022679"/>
    </source>
</evidence>
<dbReference type="PROSITE" id="PS50113">
    <property type="entry name" value="PAC"/>
    <property type="match status" value="2"/>
</dbReference>
<dbReference type="Proteomes" id="UP000006055">
    <property type="component" value="Chromosome"/>
</dbReference>
<dbReference type="Pfam" id="PF13426">
    <property type="entry name" value="PAS_9"/>
    <property type="match status" value="2"/>
</dbReference>
<dbReference type="PANTHER" id="PTHR43304">
    <property type="entry name" value="PHYTOCHROME-LIKE PROTEIN CPH1"/>
    <property type="match status" value="1"/>
</dbReference>
<dbReference type="Pfam" id="PF02518">
    <property type="entry name" value="HATPase_c"/>
    <property type="match status" value="1"/>
</dbReference>
<dbReference type="SMART" id="SM00388">
    <property type="entry name" value="HisKA"/>
    <property type="match status" value="1"/>
</dbReference>
<dbReference type="KEGG" id="dti:Desti_3502"/>
<dbReference type="InterPro" id="IPR000700">
    <property type="entry name" value="PAS-assoc_C"/>
</dbReference>
<keyword evidence="6" id="KW-0418">Kinase</keyword>
<dbReference type="GO" id="GO:0000155">
    <property type="term" value="F:phosphorelay sensor kinase activity"/>
    <property type="evidence" value="ECO:0007669"/>
    <property type="project" value="InterPro"/>
</dbReference>
<dbReference type="PANTHER" id="PTHR43304:SF1">
    <property type="entry name" value="PAC DOMAIN-CONTAINING PROTEIN"/>
    <property type="match status" value="1"/>
</dbReference>
<evidence type="ECO:0000259" key="12">
    <source>
        <dbReference type="PROSITE" id="PS50885"/>
    </source>
</evidence>
<protein>
    <recommendedName>
        <fullName evidence="3">histidine kinase</fullName>
        <ecNumber evidence="3">2.7.13.3</ecNumber>
    </recommendedName>
</protein>
<keyword evidence="8" id="KW-0472">Membrane</keyword>
<evidence type="ECO:0000256" key="4">
    <source>
        <dbReference type="ARBA" id="ARBA00022553"/>
    </source>
</evidence>
<dbReference type="PATRIC" id="fig|706587.4.peg.3985"/>
<dbReference type="NCBIfam" id="TIGR00229">
    <property type="entry name" value="sensory_box"/>
    <property type="match status" value="2"/>
</dbReference>
<dbReference type="InterPro" id="IPR005467">
    <property type="entry name" value="His_kinase_dom"/>
</dbReference>
<dbReference type="SUPFAM" id="SSF158472">
    <property type="entry name" value="HAMP domain-like"/>
    <property type="match status" value="1"/>
</dbReference>
<dbReference type="GO" id="GO:0016020">
    <property type="term" value="C:membrane"/>
    <property type="evidence" value="ECO:0007669"/>
    <property type="project" value="UniProtKB-SubCell"/>
</dbReference>
<feature type="domain" description="Histidine kinase" evidence="9">
    <location>
        <begin position="642"/>
        <end position="856"/>
    </location>
</feature>
<dbReference type="Gene3D" id="1.10.287.130">
    <property type="match status" value="1"/>
</dbReference>
<dbReference type="FunFam" id="3.30.565.10:FF:000006">
    <property type="entry name" value="Sensor histidine kinase WalK"/>
    <property type="match status" value="1"/>
</dbReference>
<comment type="subcellular location">
    <subcellularLocation>
        <location evidence="2">Membrane</location>
    </subcellularLocation>
</comment>
<organism evidence="13 14">
    <name type="scientific">Desulfomonile tiedjei (strain ATCC 49306 / DSM 6799 / DCB-1)</name>
    <dbReference type="NCBI Taxonomy" id="706587"/>
    <lineage>
        <taxon>Bacteria</taxon>
        <taxon>Pseudomonadati</taxon>
        <taxon>Thermodesulfobacteriota</taxon>
        <taxon>Desulfomonilia</taxon>
        <taxon>Desulfomonilales</taxon>
        <taxon>Desulfomonilaceae</taxon>
        <taxon>Desulfomonile</taxon>
    </lineage>
</organism>
<dbReference type="InterPro" id="IPR003661">
    <property type="entry name" value="HisK_dim/P_dom"/>
</dbReference>
<dbReference type="AlphaFoldDB" id="I4C9B2"/>
<dbReference type="PROSITE" id="PS50112">
    <property type="entry name" value="PAS"/>
    <property type="match status" value="1"/>
</dbReference>
<dbReference type="InterPro" id="IPR003594">
    <property type="entry name" value="HATPase_dom"/>
</dbReference>
<evidence type="ECO:0000259" key="9">
    <source>
        <dbReference type="PROSITE" id="PS50109"/>
    </source>
</evidence>
<dbReference type="InterPro" id="IPR013656">
    <property type="entry name" value="PAS_4"/>
</dbReference>
<dbReference type="eggNOG" id="COG3850">
    <property type="taxonomic scope" value="Bacteria"/>
</dbReference>
<dbReference type="InterPro" id="IPR052162">
    <property type="entry name" value="Sensor_kinase/Photoreceptor"/>
</dbReference>
<dbReference type="CDD" id="cd00082">
    <property type="entry name" value="HisKA"/>
    <property type="match status" value="1"/>
</dbReference>
<dbReference type="SUPFAM" id="SSF47384">
    <property type="entry name" value="Homodimeric domain of signal transducing histidine kinase"/>
    <property type="match status" value="1"/>
</dbReference>
<evidence type="ECO:0000259" key="10">
    <source>
        <dbReference type="PROSITE" id="PS50112"/>
    </source>
</evidence>
<dbReference type="OrthoDB" id="5524356at2"/>
<evidence type="ECO:0000256" key="2">
    <source>
        <dbReference type="ARBA" id="ARBA00004370"/>
    </source>
</evidence>
<feature type="domain" description="HAMP" evidence="12">
    <location>
        <begin position="190"/>
        <end position="242"/>
    </location>
</feature>
<dbReference type="PROSITE" id="PS50109">
    <property type="entry name" value="HIS_KIN"/>
    <property type="match status" value="1"/>
</dbReference>
<dbReference type="InterPro" id="IPR003660">
    <property type="entry name" value="HAMP_dom"/>
</dbReference>